<dbReference type="InterPro" id="IPR020313">
    <property type="entry name" value="Double-stranded_DNA-bd"/>
</dbReference>
<dbReference type="EMBL" id="LR796187">
    <property type="protein sequence ID" value="CAB4125961.1"/>
    <property type="molecule type" value="Genomic_DNA"/>
</dbReference>
<dbReference type="EMBL" id="LR798231">
    <property type="protein sequence ID" value="CAB5208987.1"/>
    <property type="molecule type" value="Genomic_DNA"/>
</dbReference>
<evidence type="ECO:0000313" key="2">
    <source>
        <dbReference type="EMBL" id="CAB5208987.1"/>
    </source>
</evidence>
<dbReference type="GO" id="GO:0003677">
    <property type="term" value="F:DNA binding"/>
    <property type="evidence" value="ECO:0007669"/>
    <property type="project" value="UniProtKB-KW"/>
</dbReference>
<proteinExistence type="predicted"/>
<keyword evidence="2" id="KW-0238">DNA-binding</keyword>
<dbReference type="Pfam" id="PF11126">
    <property type="entry name" value="Phage_DsbA"/>
    <property type="match status" value="1"/>
</dbReference>
<protein>
    <submittedName>
        <fullName evidence="2">Double-stranded DNA-binding protein</fullName>
    </submittedName>
</protein>
<gene>
    <name evidence="2" type="ORF">UFOVP181_277</name>
    <name evidence="1" type="ORF">UFOVP57_362</name>
</gene>
<sequence>MSGRNYGPEEKAKLERLITEGSTVLREIEDLNEGLKETVKAVAEELNVKPSVINRAIKIAHKGDWQTYNEDWEEIQAILDITKRI</sequence>
<organism evidence="2">
    <name type="scientific">uncultured Caudovirales phage</name>
    <dbReference type="NCBI Taxonomy" id="2100421"/>
    <lineage>
        <taxon>Viruses</taxon>
        <taxon>Duplodnaviria</taxon>
        <taxon>Heunggongvirae</taxon>
        <taxon>Uroviricota</taxon>
        <taxon>Caudoviricetes</taxon>
        <taxon>Peduoviridae</taxon>
        <taxon>Maltschvirus</taxon>
        <taxon>Maltschvirus maltsch</taxon>
    </lineage>
</organism>
<reference evidence="2" key="1">
    <citation type="submission" date="2020-05" db="EMBL/GenBank/DDBJ databases">
        <authorList>
            <person name="Chiriac C."/>
            <person name="Salcher M."/>
            <person name="Ghai R."/>
            <person name="Kavagutti S V."/>
        </authorList>
    </citation>
    <scope>NUCLEOTIDE SEQUENCE</scope>
</reference>
<evidence type="ECO:0000313" key="1">
    <source>
        <dbReference type="EMBL" id="CAB4125961.1"/>
    </source>
</evidence>
<name>A0A6J7WDR3_9CAUD</name>
<accession>A0A6J7WDR3</accession>